<dbReference type="EMBL" id="QJNU01000256">
    <property type="protein sequence ID" value="RYP03487.1"/>
    <property type="molecule type" value="Genomic_DNA"/>
</dbReference>
<keyword evidence="3" id="KW-1185">Reference proteome</keyword>
<accession>A0A4Q4TDN7</accession>
<reference evidence="2 3" key="1">
    <citation type="submission" date="2018-06" db="EMBL/GenBank/DDBJ databases">
        <title>Complete Genomes of Monosporascus.</title>
        <authorList>
            <person name="Robinson A.J."/>
            <person name="Natvig D.O."/>
        </authorList>
    </citation>
    <scope>NUCLEOTIDE SEQUENCE [LARGE SCALE GENOMIC DNA]</scope>
    <source>
        <strain evidence="2 3">CBS 110550</strain>
    </source>
</reference>
<dbReference type="STRING" id="155417.A0A4Q4TDN7"/>
<dbReference type="OrthoDB" id="4074350at2759"/>
<name>A0A4Q4TDN7_9PEZI</name>
<evidence type="ECO:0000313" key="3">
    <source>
        <dbReference type="Proteomes" id="UP000293360"/>
    </source>
</evidence>
<sequence length="380" mass="39502">MAWEPRHGAAAWRHAGRLPPGRAAHQLFSGYLGFGAAPGGVDQSFTMREGTLEGAINVSLLAGHMAEAAWIELRSFGTSFGGAALGVAVGGSPLKDGNENDSVPGEATTTRYSGLLAADNDTVDEAYTRVLGSAAALRSTFQDDGKNARRVEIPAPFAHLNQTPGRRLVEDGPKPYFPCNAASQRLLPARPRLPAGMPSSAPTFETLTCWLAQAPGPNIAGEQAMAIENAVGMAVTMRDRQAAALRAPRSARAWGAARRCSRSRGSWRGGTGGTAIGYRCAGVTLLGSPGYRPARTGDDGGGGSGDGPAKAVGLHGQQAVEPKTYYGGGGQKPYETVVPIQYGVAELPPQGVGRAAAEMEVPPAAYWVYEMVGDNACNSR</sequence>
<feature type="region of interest" description="Disordered" evidence="1">
    <location>
        <begin position="292"/>
        <end position="314"/>
    </location>
</feature>
<proteinExistence type="predicted"/>
<dbReference type="Proteomes" id="UP000293360">
    <property type="component" value="Unassembled WGS sequence"/>
</dbReference>
<comment type="caution">
    <text evidence="2">The sequence shown here is derived from an EMBL/GenBank/DDBJ whole genome shotgun (WGS) entry which is preliminary data.</text>
</comment>
<gene>
    <name evidence="2" type="ORF">DL764_005128</name>
</gene>
<evidence type="ECO:0000256" key="1">
    <source>
        <dbReference type="SAM" id="MobiDB-lite"/>
    </source>
</evidence>
<dbReference type="AlphaFoldDB" id="A0A4Q4TDN7"/>
<organism evidence="2 3">
    <name type="scientific">Monosporascus ibericus</name>
    <dbReference type="NCBI Taxonomy" id="155417"/>
    <lineage>
        <taxon>Eukaryota</taxon>
        <taxon>Fungi</taxon>
        <taxon>Dikarya</taxon>
        <taxon>Ascomycota</taxon>
        <taxon>Pezizomycotina</taxon>
        <taxon>Sordariomycetes</taxon>
        <taxon>Xylariomycetidae</taxon>
        <taxon>Xylariales</taxon>
        <taxon>Xylariales incertae sedis</taxon>
        <taxon>Monosporascus</taxon>
    </lineage>
</organism>
<protein>
    <submittedName>
        <fullName evidence="2">Uncharacterized protein</fullName>
    </submittedName>
</protein>
<evidence type="ECO:0000313" key="2">
    <source>
        <dbReference type="EMBL" id="RYP03487.1"/>
    </source>
</evidence>